<name>A0A518AR63_9BACT</name>
<organism evidence="3 4">
    <name type="scientific">Aeoliella mucimassa</name>
    <dbReference type="NCBI Taxonomy" id="2527972"/>
    <lineage>
        <taxon>Bacteria</taxon>
        <taxon>Pseudomonadati</taxon>
        <taxon>Planctomycetota</taxon>
        <taxon>Planctomycetia</taxon>
        <taxon>Pirellulales</taxon>
        <taxon>Lacipirellulaceae</taxon>
        <taxon>Aeoliella</taxon>
    </lineage>
</organism>
<dbReference type="KEGG" id="amuc:Pan181_34230"/>
<accession>A0A518AR63</accession>
<reference evidence="3 4" key="1">
    <citation type="submission" date="2019-02" db="EMBL/GenBank/DDBJ databases">
        <title>Deep-cultivation of Planctomycetes and their phenomic and genomic characterization uncovers novel biology.</title>
        <authorList>
            <person name="Wiegand S."/>
            <person name="Jogler M."/>
            <person name="Boedeker C."/>
            <person name="Pinto D."/>
            <person name="Vollmers J."/>
            <person name="Rivas-Marin E."/>
            <person name="Kohn T."/>
            <person name="Peeters S.H."/>
            <person name="Heuer A."/>
            <person name="Rast P."/>
            <person name="Oberbeckmann S."/>
            <person name="Bunk B."/>
            <person name="Jeske O."/>
            <person name="Meyerdierks A."/>
            <person name="Storesund J.E."/>
            <person name="Kallscheuer N."/>
            <person name="Luecker S."/>
            <person name="Lage O.M."/>
            <person name="Pohl T."/>
            <person name="Merkel B.J."/>
            <person name="Hornburger P."/>
            <person name="Mueller R.-W."/>
            <person name="Bruemmer F."/>
            <person name="Labrenz M."/>
            <person name="Spormann A.M."/>
            <person name="Op den Camp H."/>
            <person name="Overmann J."/>
            <person name="Amann R."/>
            <person name="Jetten M.S.M."/>
            <person name="Mascher T."/>
            <person name="Medema M.H."/>
            <person name="Devos D.P."/>
            <person name="Kaster A.-K."/>
            <person name="Ovreas L."/>
            <person name="Rohde M."/>
            <person name="Galperin M.Y."/>
            <person name="Jogler C."/>
        </authorList>
    </citation>
    <scope>NUCLEOTIDE SEQUENCE [LARGE SCALE GENOMIC DNA]</scope>
    <source>
        <strain evidence="3 4">Pan181</strain>
    </source>
</reference>
<evidence type="ECO:0000313" key="4">
    <source>
        <dbReference type="Proteomes" id="UP000315750"/>
    </source>
</evidence>
<dbReference type="AlphaFoldDB" id="A0A518AR63"/>
<keyword evidence="1" id="KW-0732">Signal</keyword>
<dbReference type="EMBL" id="CP036278">
    <property type="protein sequence ID" value="QDU57209.1"/>
    <property type="molecule type" value="Genomic_DNA"/>
</dbReference>
<evidence type="ECO:0000313" key="3">
    <source>
        <dbReference type="EMBL" id="QDU57209.1"/>
    </source>
</evidence>
<sequence precursor="true">MIRTVLSTTLLFAGWMALTPSVQAEVLVSDDFSDPSPGSGVGWVADSEWSGSGTIADGVITFGDIGRHFASPIDPFALGKVFVAFDYTQTSVAGNPDPLPLGTWWGGATIYEPDNAEAVFIGNPWGSGPNGLGDYGVATSVGGVPDHILHSGVDFDDQLHTLITEIDTTVAGSITYRLWFDDNTWLGSPNDSITVPLADSPIDTEWGFLYFRSDGTTTNQADNLVIATAAEDVGLSPVPEPASLAMLAVATALLVSAGGRQRKA</sequence>
<keyword evidence="4" id="KW-1185">Reference proteome</keyword>
<gene>
    <name evidence="3" type="ORF">Pan181_34230</name>
</gene>
<dbReference type="Proteomes" id="UP000315750">
    <property type="component" value="Chromosome"/>
</dbReference>
<feature type="domain" description="Ice-binding protein C-terminal" evidence="2">
    <location>
        <begin position="237"/>
        <end position="263"/>
    </location>
</feature>
<dbReference type="InterPro" id="IPR013424">
    <property type="entry name" value="Ice-binding_C"/>
</dbReference>
<protein>
    <recommendedName>
        <fullName evidence="2">Ice-binding protein C-terminal domain-containing protein</fullName>
    </recommendedName>
</protein>
<dbReference type="Pfam" id="PF07589">
    <property type="entry name" value="PEP-CTERM"/>
    <property type="match status" value="1"/>
</dbReference>
<dbReference type="RefSeq" id="WP_145248223.1">
    <property type="nucleotide sequence ID" value="NZ_CP036278.1"/>
</dbReference>
<feature type="chain" id="PRO_5022146547" description="Ice-binding protein C-terminal domain-containing protein" evidence="1">
    <location>
        <begin position="25"/>
        <end position="264"/>
    </location>
</feature>
<evidence type="ECO:0000256" key="1">
    <source>
        <dbReference type="SAM" id="SignalP"/>
    </source>
</evidence>
<dbReference type="OrthoDB" id="9801679at2"/>
<evidence type="ECO:0000259" key="2">
    <source>
        <dbReference type="Pfam" id="PF07589"/>
    </source>
</evidence>
<feature type="signal peptide" evidence="1">
    <location>
        <begin position="1"/>
        <end position="24"/>
    </location>
</feature>
<proteinExistence type="predicted"/>